<organism evidence="3 4">
    <name type="scientific">Pararhodobacter oceanensis</name>
    <dbReference type="NCBI Taxonomy" id="2172121"/>
    <lineage>
        <taxon>Bacteria</taxon>
        <taxon>Pseudomonadati</taxon>
        <taxon>Pseudomonadota</taxon>
        <taxon>Alphaproteobacteria</taxon>
        <taxon>Rhodobacterales</taxon>
        <taxon>Paracoccaceae</taxon>
        <taxon>Pararhodobacter</taxon>
    </lineage>
</organism>
<dbReference type="OrthoDB" id="5945995at2"/>
<evidence type="ECO:0000313" key="4">
    <source>
        <dbReference type="Proteomes" id="UP000245911"/>
    </source>
</evidence>
<dbReference type="AlphaFoldDB" id="A0A2T8HXZ8"/>
<reference evidence="3 4" key="1">
    <citation type="submission" date="2018-04" db="EMBL/GenBank/DDBJ databases">
        <title>Pararhodobacter oceanense sp. nov., isolated from marine intertidal sediment.</title>
        <authorList>
            <person name="Wang X.-L."/>
            <person name="Du Z.-J."/>
        </authorList>
    </citation>
    <scope>NUCLEOTIDE SEQUENCE [LARGE SCALE GENOMIC DNA]</scope>
    <source>
        <strain evidence="3 4">AM505</strain>
    </source>
</reference>
<comment type="caution">
    <text evidence="3">The sequence shown here is derived from an EMBL/GenBank/DDBJ whole genome shotgun (WGS) entry which is preliminary data.</text>
</comment>
<name>A0A2T8HXZ8_9RHOB</name>
<sequence length="254" mass="27703">MALEWGTDAMKNSRARRLRHPAFMLALCLCSLATPVLARPELCEAAAAQAARESGVPVDVLQAIALTETGRNAGGRLRPWPWAANTEGRGHWFASREEVARYARETLARGQSSIDLGCFQINWRWHGENFAAPESLLDPLTAARYAAAYLSDLRIEFGSWEGAAGAYHSRTPHLAHRYRSRFRQMLARLAPSSRPALAAAQTPRPAHTSRHVQTSRPAQSARAASQSRPYPLFSGVAQGASLVPATLPTAAPLF</sequence>
<keyword evidence="4" id="KW-1185">Reference proteome</keyword>
<evidence type="ECO:0000256" key="2">
    <source>
        <dbReference type="SAM" id="SignalP"/>
    </source>
</evidence>
<feature type="chain" id="PRO_5015731685" evidence="2">
    <location>
        <begin position="39"/>
        <end position="254"/>
    </location>
</feature>
<protein>
    <submittedName>
        <fullName evidence="3">Uncharacterized protein</fullName>
    </submittedName>
</protein>
<dbReference type="Gene3D" id="1.10.530.10">
    <property type="match status" value="1"/>
</dbReference>
<dbReference type="InterPro" id="IPR023346">
    <property type="entry name" value="Lysozyme-like_dom_sf"/>
</dbReference>
<evidence type="ECO:0000256" key="1">
    <source>
        <dbReference type="SAM" id="MobiDB-lite"/>
    </source>
</evidence>
<proteinExistence type="predicted"/>
<accession>A0A2T8HXZ8</accession>
<dbReference type="Proteomes" id="UP000245911">
    <property type="component" value="Unassembled WGS sequence"/>
</dbReference>
<dbReference type="EMBL" id="QDKM01000001">
    <property type="protein sequence ID" value="PVH30291.1"/>
    <property type="molecule type" value="Genomic_DNA"/>
</dbReference>
<keyword evidence="2" id="KW-0732">Signal</keyword>
<feature type="compositionally biased region" description="Low complexity" evidence="1">
    <location>
        <begin position="215"/>
        <end position="226"/>
    </location>
</feature>
<feature type="region of interest" description="Disordered" evidence="1">
    <location>
        <begin position="193"/>
        <end position="226"/>
    </location>
</feature>
<feature type="signal peptide" evidence="2">
    <location>
        <begin position="1"/>
        <end position="38"/>
    </location>
</feature>
<evidence type="ECO:0000313" key="3">
    <source>
        <dbReference type="EMBL" id="PVH30291.1"/>
    </source>
</evidence>
<dbReference type="SUPFAM" id="SSF53955">
    <property type="entry name" value="Lysozyme-like"/>
    <property type="match status" value="1"/>
</dbReference>
<gene>
    <name evidence="3" type="ORF">DDE20_01670</name>
</gene>